<gene>
    <name evidence="5" type="primary">CENPV</name>
    <name evidence="5" type="synonym">cenpv</name>
</gene>
<protein>
    <submittedName>
        <fullName evidence="5">Centromere protein V</fullName>
    </submittedName>
</protein>
<evidence type="ECO:0000259" key="4">
    <source>
        <dbReference type="PROSITE" id="PS51891"/>
    </source>
</evidence>
<dbReference type="PROSITE" id="PS51891">
    <property type="entry name" value="CENP_V_GFA"/>
    <property type="match status" value="1"/>
</dbReference>
<keyword evidence="3" id="KW-0862">Zinc</keyword>
<dbReference type="InterPro" id="IPR011057">
    <property type="entry name" value="Mss4-like_sf"/>
</dbReference>
<evidence type="ECO:0000256" key="2">
    <source>
        <dbReference type="ARBA" id="ARBA00022723"/>
    </source>
</evidence>
<dbReference type="Proteomes" id="UP000694397">
    <property type="component" value="Chromosome 4"/>
</dbReference>
<dbReference type="Gene3D" id="2.170.150.70">
    <property type="match status" value="1"/>
</dbReference>
<dbReference type="InterPro" id="IPR052355">
    <property type="entry name" value="CENP-V-like"/>
</dbReference>
<name>A0A8C9TLM2_SCLFO</name>
<dbReference type="GO" id="GO:0046872">
    <property type="term" value="F:metal ion binding"/>
    <property type="evidence" value="ECO:0007669"/>
    <property type="project" value="UniProtKB-KW"/>
</dbReference>
<evidence type="ECO:0000313" key="5">
    <source>
        <dbReference type="Ensembl" id="ENSSFOP00015055459.1"/>
    </source>
</evidence>
<reference evidence="5" key="3">
    <citation type="submission" date="2025-09" db="UniProtKB">
        <authorList>
            <consortium name="Ensembl"/>
        </authorList>
    </citation>
    <scope>IDENTIFICATION</scope>
</reference>
<dbReference type="Ensembl" id="ENSSFOT00015075022.1">
    <property type="protein sequence ID" value="ENSSFOP00015055459.1"/>
    <property type="gene ID" value="ENSSFOG00015031837.1"/>
</dbReference>
<dbReference type="Pfam" id="PF04828">
    <property type="entry name" value="GFA"/>
    <property type="match status" value="1"/>
</dbReference>
<evidence type="ECO:0000256" key="1">
    <source>
        <dbReference type="ARBA" id="ARBA00005495"/>
    </source>
</evidence>
<dbReference type="PANTHER" id="PTHR28620">
    <property type="entry name" value="CENTROMERE PROTEIN V"/>
    <property type="match status" value="1"/>
</dbReference>
<comment type="similarity">
    <text evidence="1">Belongs to the Gfa family.</text>
</comment>
<organism evidence="5 6">
    <name type="scientific">Scleropages formosus</name>
    <name type="common">Asian bonytongue</name>
    <name type="synonym">Osteoglossum formosum</name>
    <dbReference type="NCBI Taxonomy" id="113540"/>
    <lineage>
        <taxon>Eukaryota</taxon>
        <taxon>Metazoa</taxon>
        <taxon>Chordata</taxon>
        <taxon>Craniata</taxon>
        <taxon>Vertebrata</taxon>
        <taxon>Euteleostomi</taxon>
        <taxon>Actinopterygii</taxon>
        <taxon>Neopterygii</taxon>
        <taxon>Teleostei</taxon>
        <taxon>Osteoglossocephala</taxon>
        <taxon>Osteoglossomorpha</taxon>
        <taxon>Osteoglossiformes</taxon>
        <taxon>Osteoglossidae</taxon>
        <taxon>Scleropages</taxon>
    </lineage>
</organism>
<reference evidence="5 6" key="1">
    <citation type="submission" date="2019-04" db="EMBL/GenBank/DDBJ databases">
        <authorList>
            <consortium name="Wellcome Sanger Institute Data Sharing"/>
        </authorList>
    </citation>
    <scope>NUCLEOTIDE SEQUENCE [LARGE SCALE GENOMIC DNA]</scope>
</reference>
<dbReference type="AlphaFoldDB" id="A0A8C9TLM2"/>
<dbReference type="GeneTree" id="ENSGT00390000003183"/>
<evidence type="ECO:0000313" key="6">
    <source>
        <dbReference type="Proteomes" id="UP000694397"/>
    </source>
</evidence>
<proteinExistence type="inferred from homology"/>
<keyword evidence="2" id="KW-0479">Metal-binding</keyword>
<reference evidence="5" key="2">
    <citation type="submission" date="2025-08" db="UniProtKB">
        <authorList>
            <consortium name="Ensembl"/>
        </authorList>
    </citation>
    <scope>IDENTIFICATION</scope>
</reference>
<feature type="domain" description="CENP-V/GFA" evidence="4">
    <location>
        <begin position="89"/>
        <end position="232"/>
    </location>
</feature>
<dbReference type="GO" id="GO:0016846">
    <property type="term" value="F:carbon-sulfur lyase activity"/>
    <property type="evidence" value="ECO:0007669"/>
    <property type="project" value="InterPro"/>
</dbReference>
<dbReference type="InterPro" id="IPR006913">
    <property type="entry name" value="CENP-V/GFA"/>
</dbReference>
<dbReference type="PANTHER" id="PTHR28620:SF1">
    <property type="entry name" value="CENP-V_GFA DOMAIN-CONTAINING PROTEIN"/>
    <property type="match status" value="1"/>
</dbReference>
<accession>A0A8C9TLM2</accession>
<dbReference type="OrthoDB" id="2993351at2759"/>
<sequence>MSRIVPRTAPHCPELSHTVPQNLDWIREQQAIEHLDEFAHTLALILISAAAREQQLSFHFSGNQAVHFVTMADTEEKNPRSASAGHVLHTGGCHCGAVRFQVFASPDLLVFDCNLFPRCACSSPECPSRQFLPFVLQSWSIVPVRCSICTMKQNRHFIVPKNQFTLVQGLENLTTYTFNTHTAKHTFCRTCGVQSFYTPRSNPDGYGVAPHCLDQGTVRSITVEDFCGQQWEESMQKHHSIRSMSKPASK</sequence>
<evidence type="ECO:0000256" key="3">
    <source>
        <dbReference type="ARBA" id="ARBA00022833"/>
    </source>
</evidence>
<keyword evidence="6" id="KW-1185">Reference proteome</keyword>
<dbReference type="SUPFAM" id="SSF51316">
    <property type="entry name" value="Mss4-like"/>
    <property type="match status" value="2"/>
</dbReference>